<feature type="compositionally biased region" description="Acidic residues" evidence="1">
    <location>
        <begin position="13"/>
        <end position="24"/>
    </location>
</feature>
<evidence type="ECO:0000256" key="1">
    <source>
        <dbReference type="SAM" id="MobiDB-lite"/>
    </source>
</evidence>
<dbReference type="Proteomes" id="UP000663848">
    <property type="component" value="Unassembled WGS sequence"/>
</dbReference>
<name>A0A821Y0R0_9BILA</name>
<dbReference type="AlphaFoldDB" id="A0A821Y0R0"/>
<evidence type="ECO:0000313" key="2">
    <source>
        <dbReference type="EMBL" id="CAF4954681.1"/>
    </source>
</evidence>
<feature type="non-terminal residue" evidence="2">
    <location>
        <position position="59"/>
    </location>
</feature>
<feature type="compositionally biased region" description="Low complexity" evidence="1">
    <location>
        <begin position="1"/>
        <end position="12"/>
    </location>
</feature>
<feature type="region of interest" description="Disordered" evidence="1">
    <location>
        <begin position="1"/>
        <end position="24"/>
    </location>
</feature>
<comment type="caution">
    <text evidence="2">The sequence shown here is derived from an EMBL/GenBank/DDBJ whole genome shotgun (WGS) entry which is preliminary data.</text>
</comment>
<proteinExistence type="predicted"/>
<reference evidence="2" key="1">
    <citation type="submission" date="2021-02" db="EMBL/GenBank/DDBJ databases">
        <authorList>
            <person name="Nowell W R."/>
        </authorList>
    </citation>
    <scope>NUCLEOTIDE SEQUENCE</scope>
</reference>
<accession>A0A821Y0R0</accession>
<evidence type="ECO:0000313" key="3">
    <source>
        <dbReference type="Proteomes" id="UP000663848"/>
    </source>
</evidence>
<dbReference type="EMBL" id="CAJOBR010023459">
    <property type="protein sequence ID" value="CAF4954681.1"/>
    <property type="molecule type" value="Genomic_DNA"/>
</dbReference>
<organism evidence="2 3">
    <name type="scientific">Rotaria socialis</name>
    <dbReference type="NCBI Taxonomy" id="392032"/>
    <lineage>
        <taxon>Eukaryota</taxon>
        <taxon>Metazoa</taxon>
        <taxon>Spiralia</taxon>
        <taxon>Gnathifera</taxon>
        <taxon>Rotifera</taxon>
        <taxon>Eurotatoria</taxon>
        <taxon>Bdelloidea</taxon>
        <taxon>Philodinida</taxon>
        <taxon>Philodinidae</taxon>
        <taxon>Rotaria</taxon>
    </lineage>
</organism>
<protein>
    <submittedName>
        <fullName evidence="2">Uncharacterized protein</fullName>
    </submittedName>
</protein>
<gene>
    <name evidence="2" type="ORF">QYT958_LOCUS33772</name>
</gene>
<sequence length="59" mass="6847">MFLRRSSMSSISEESERDDNDQIDDNLVRNKEYINGKQNQLSINLNVQNCLGDLNTLKE</sequence>